<gene>
    <name evidence="1" type="ORF">NC00_09325</name>
</gene>
<proteinExistence type="predicted"/>
<comment type="caution">
    <text evidence="1">The sequence shown here is derived from an EMBL/GenBank/DDBJ whole genome shotgun (WGS) entry which is preliminary data.</text>
</comment>
<dbReference type="AlphaFoldDB" id="A0AB34P8V7"/>
<dbReference type="Proteomes" id="UP000029879">
    <property type="component" value="Unassembled WGS sequence"/>
</dbReference>
<protein>
    <recommendedName>
        <fullName evidence="3">LacI family transcriptional regulator</fullName>
    </recommendedName>
</protein>
<evidence type="ECO:0008006" key="3">
    <source>
        <dbReference type="Google" id="ProtNLM"/>
    </source>
</evidence>
<dbReference type="Gene3D" id="3.40.50.2300">
    <property type="match status" value="2"/>
</dbReference>
<organism evidence="1 2">
    <name type="scientific">Xanthomonas cannabis pv. phaseoli</name>
    <dbReference type="NCBI Taxonomy" id="1885902"/>
    <lineage>
        <taxon>Bacteria</taxon>
        <taxon>Pseudomonadati</taxon>
        <taxon>Pseudomonadota</taxon>
        <taxon>Gammaproteobacteria</taxon>
        <taxon>Lysobacterales</taxon>
        <taxon>Lysobacteraceae</taxon>
        <taxon>Xanthomonas</taxon>
    </lineage>
</organism>
<dbReference type="InterPro" id="IPR028082">
    <property type="entry name" value="Peripla_BP_I"/>
</dbReference>
<sequence>MLNDIHAVRIDDKCAADELTIHLIALGHREITFITGPTGRHQAMTIAANAWPATGTVVHQPIQEMATTAVDVLLDAVTEPMPPAWREAAHPHSLVLRSSAVAP</sequence>
<dbReference type="GO" id="GO:0000976">
    <property type="term" value="F:transcription cis-regulatory region binding"/>
    <property type="evidence" value="ECO:0007669"/>
    <property type="project" value="TreeGrafter"/>
</dbReference>
<name>A0AB34P8V7_9XANT</name>
<reference evidence="1 2" key="1">
    <citation type="submission" date="2014-10" db="EMBL/GenBank/DDBJ databases">
        <title>Genome sequence of a Xanthomonas strain that is pathogenic on beans.</title>
        <authorList>
            <person name="Aritua V."/>
            <person name="Sapp M."/>
            <person name="Harrison J."/>
            <person name="Smith J."/>
            <person name="Studholme D."/>
        </authorList>
    </citation>
    <scope>NUCLEOTIDE SEQUENCE [LARGE SCALE GENOMIC DNA]</scope>
    <source>
        <strain evidence="1 2">Nyagatare</strain>
    </source>
</reference>
<dbReference type="PANTHER" id="PTHR30146">
    <property type="entry name" value="LACI-RELATED TRANSCRIPTIONAL REPRESSOR"/>
    <property type="match status" value="1"/>
</dbReference>
<dbReference type="GO" id="GO:0003700">
    <property type="term" value="F:DNA-binding transcription factor activity"/>
    <property type="evidence" value="ECO:0007669"/>
    <property type="project" value="TreeGrafter"/>
</dbReference>
<evidence type="ECO:0000313" key="1">
    <source>
        <dbReference type="EMBL" id="KGK57995.1"/>
    </source>
</evidence>
<dbReference type="SUPFAM" id="SSF53822">
    <property type="entry name" value="Periplasmic binding protein-like I"/>
    <property type="match status" value="1"/>
</dbReference>
<accession>A0AB34P8V7</accession>
<dbReference type="PANTHER" id="PTHR30146:SF153">
    <property type="entry name" value="LACTOSE OPERON REPRESSOR"/>
    <property type="match status" value="1"/>
</dbReference>
<dbReference type="EMBL" id="JRQI01000030">
    <property type="protein sequence ID" value="KGK57995.1"/>
    <property type="molecule type" value="Genomic_DNA"/>
</dbReference>
<dbReference type="RefSeq" id="WP_047695114.1">
    <property type="nucleotide sequence ID" value="NZ_KN265483.1"/>
</dbReference>
<evidence type="ECO:0000313" key="2">
    <source>
        <dbReference type="Proteomes" id="UP000029879"/>
    </source>
</evidence>